<dbReference type="GO" id="GO:0006427">
    <property type="term" value="P:histidyl-tRNA aminoacylation"/>
    <property type="evidence" value="ECO:0007669"/>
    <property type="project" value="TreeGrafter"/>
</dbReference>
<evidence type="ECO:0000256" key="2">
    <source>
        <dbReference type="ARBA" id="ARBA00017399"/>
    </source>
</evidence>
<dbReference type="KEGG" id="agv:OJF2_26830"/>
<dbReference type="SUPFAM" id="SSF55681">
    <property type="entry name" value="Class II aaRS and biotin synthetases"/>
    <property type="match status" value="1"/>
</dbReference>
<feature type="binding site" evidence="3">
    <location>
        <begin position="102"/>
        <end position="104"/>
    </location>
    <ligand>
        <name>L-histidine</name>
        <dbReference type="ChEBI" id="CHEBI:57595"/>
    </ligand>
</feature>
<feature type="domain" description="Aminoacyl-transfer RNA synthetases class-II family profile" evidence="5">
    <location>
        <begin position="31"/>
        <end position="424"/>
    </location>
</feature>
<dbReference type="PANTHER" id="PTHR43707:SF1">
    <property type="entry name" value="HISTIDINE--TRNA LIGASE, MITOCHONDRIAL-RELATED"/>
    <property type="match status" value="1"/>
</dbReference>
<dbReference type="GO" id="GO:0005737">
    <property type="term" value="C:cytoplasm"/>
    <property type="evidence" value="ECO:0007669"/>
    <property type="project" value="InterPro"/>
</dbReference>
<protein>
    <recommendedName>
        <fullName evidence="2">Histidine--tRNA ligase</fullName>
    </recommendedName>
</protein>
<dbReference type="EMBL" id="CP042997">
    <property type="protein sequence ID" value="QEH34148.1"/>
    <property type="molecule type" value="Genomic_DNA"/>
</dbReference>
<accession>A0A5B9W0Q4</accession>
<dbReference type="CDD" id="cd00773">
    <property type="entry name" value="HisRS-like_core"/>
    <property type="match status" value="1"/>
</dbReference>
<dbReference type="AlphaFoldDB" id="A0A5B9W0Q4"/>
<proteinExistence type="predicted"/>
<evidence type="ECO:0000256" key="3">
    <source>
        <dbReference type="PIRSR" id="PIRSR001549-1"/>
    </source>
</evidence>
<feature type="binding site" evidence="3">
    <location>
        <position position="358"/>
    </location>
    <ligand>
        <name>L-histidine</name>
        <dbReference type="ChEBI" id="CHEBI:57595"/>
    </ligand>
</feature>
<dbReference type="RefSeq" id="WP_148594112.1">
    <property type="nucleotide sequence ID" value="NZ_CP042997.1"/>
</dbReference>
<reference evidence="6 7" key="1">
    <citation type="submission" date="2019-08" db="EMBL/GenBank/DDBJ databases">
        <title>Deep-cultivation of Planctomycetes and their phenomic and genomic characterization uncovers novel biology.</title>
        <authorList>
            <person name="Wiegand S."/>
            <person name="Jogler M."/>
            <person name="Boedeker C."/>
            <person name="Pinto D."/>
            <person name="Vollmers J."/>
            <person name="Rivas-Marin E."/>
            <person name="Kohn T."/>
            <person name="Peeters S.H."/>
            <person name="Heuer A."/>
            <person name="Rast P."/>
            <person name="Oberbeckmann S."/>
            <person name="Bunk B."/>
            <person name="Jeske O."/>
            <person name="Meyerdierks A."/>
            <person name="Storesund J.E."/>
            <person name="Kallscheuer N."/>
            <person name="Luecker S."/>
            <person name="Lage O.M."/>
            <person name="Pohl T."/>
            <person name="Merkel B.J."/>
            <person name="Hornburger P."/>
            <person name="Mueller R.-W."/>
            <person name="Bruemmer F."/>
            <person name="Labrenz M."/>
            <person name="Spormann A.M."/>
            <person name="Op den Camp H."/>
            <person name="Overmann J."/>
            <person name="Amann R."/>
            <person name="Jetten M.S.M."/>
            <person name="Mascher T."/>
            <person name="Medema M.H."/>
            <person name="Devos D.P."/>
            <person name="Kaster A.-K."/>
            <person name="Ovreas L."/>
            <person name="Rohde M."/>
            <person name="Galperin M.Y."/>
            <person name="Jogler C."/>
        </authorList>
    </citation>
    <scope>NUCLEOTIDE SEQUENCE [LARGE SCALE GENOMIC DNA]</scope>
    <source>
        <strain evidence="6 7">OJF2</strain>
    </source>
</reference>
<keyword evidence="7" id="KW-1185">Reference proteome</keyword>
<feature type="binding site" evidence="3">
    <location>
        <position position="146"/>
    </location>
    <ligand>
        <name>L-histidine</name>
        <dbReference type="ChEBI" id="CHEBI:57595"/>
    </ligand>
</feature>
<feature type="binding site" evidence="3">
    <location>
        <position position="150"/>
    </location>
    <ligand>
        <name>L-histidine</name>
        <dbReference type="ChEBI" id="CHEBI:57595"/>
    </ligand>
</feature>
<comment type="subunit">
    <text evidence="1">Homodimer.</text>
</comment>
<gene>
    <name evidence="6" type="primary">hisS_1</name>
    <name evidence="6" type="ORF">OJF2_26830</name>
</gene>
<dbReference type="OrthoDB" id="9800814at2"/>
<evidence type="ECO:0000256" key="4">
    <source>
        <dbReference type="SAM" id="MobiDB-lite"/>
    </source>
</evidence>
<evidence type="ECO:0000313" key="6">
    <source>
        <dbReference type="EMBL" id="QEH34148.1"/>
    </source>
</evidence>
<dbReference type="PROSITE" id="PS50862">
    <property type="entry name" value="AA_TRNA_LIGASE_II"/>
    <property type="match status" value="1"/>
</dbReference>
<dbReference type="GO" id="GO:0004821">
    <property type="term" value="F:histidine-tRNA ligase activity"/>
    <property type="evidence" value="ECO:0007669"/>
    <property type="project" value="TreeGrafter"/>
</dbReference>
<dbReference type="PIRSF" id="PIRSF001549">
    <property type="entry name" value="His-tRNA_synth"/>
    <property type="match status" value="1"/>
</dbReference>
<evidence type="ECO:0000256" key="1">
    <source>
        <dbReference type="ARBA" id="ARBA00011738"/>
    </source>
</evidence>
<dbReference type="PANTHER" id="PTHR43707">
    <property type="entry name" value="HISTIDYL-TRNA SYNTHETASE"/>
    <property type="match status" value="1"/>
</dbReference>
<dbReference type="InterPro" id="IPR006195">
    <property type="entry name" value="aa-tRNA-synth_II"/>
</dbReference>
<dbReference type="Pfam" id="PF13393">
    <property type="entry name" value="tRNA-synt_His"/>
    <property type="match status" value="2"/>
</dbReference>
<dbReference type="InterPro" id="IPR041715">
    <property type="entry name" value="HisRS-like_core"/>
</dbReference>
<feature type="region of interest" description="Disordered" evidence="4">
    <location>
        <begin position="1"/>
        <end position="26"/>
    </location>
</feature>
<dbReference type="InterPro" id="IPR004516">
    <property type="entry name" value="HisRS/HisZ"/>
</dbReference>
<evidence type="ECO:0000313" key="7">
    <source>
        <dbReference type="Proteomes" id="UP000324233"/>
    </source>
</evidence>
<organism evidence="6 7">
    <name type="scientific">Aquisphaera giovannonii</name>
    <dbReference type="NCBI Taxonomy" id="406548"/>
    <lineage>
        <taxon>Bacteria</taxon>
        <taxon>Pseudomonadati</taxon>
        <taxon>Planctomycetota</taxon>
        <taxon>Planctomycetia</taxon>
        <taxon>Isosphaerales</taxon>
        <taxon>Isosphaeraceae</taxon>
        <taxon>Aquisphaera</taxon>
    </lineage>
</organism>
<dbReference type="Gene3D" id="3.30.930.10">
    <property type="entry name" value="Bira Bifunctional Protein, Domain 2"/>
    <property type="match status" value="2"/>
</dbReference>
<feature type="binding site" evidence="3">
    <location>
        <position position="132"/>
    </location>
    <ligand>
        <name>L-histidine</name>
        <dbReference type="ChEBI" id="CHEBI:57595"/>
    </ligand>
</feature>
<name>A0A5B9W0Q4_9BACT</name>
<keyword evidence="6" id="KW-0436">Ligase</keyword>
<feature type="compositionally biased region" description="Low complexity" evidence="4">
    <location>
        <begin position="10"/>
        <end position="24"/>
    </location>
</feature>
<dbReference type="Proteomes" id="UP000324233">
    <property type="component" value="Chromosome"/>
</dbReference>
<dbReference type="InterPro" id="IPR045864">
    <property type="entry name" value="aa-tRNA-synth_II/BPL/LPL"/>
</dbReference>
<evidence type="ECO:0000259" key="5">
    <source>
        <dbReference type="PROSITE" id="PS50862"/>
    </source>
</evidence>
<sequence>MSGGPAPSRPAEAGPDPGAAAVAERPVGRVRGTRDWLPDDFARLAEIERQLLDQFGRAGYRPVRTPILEFAELHERKSGAGIVAKLFEVGGGETTEVCLRPELTASLVRAYAEAEEPPPLPFRVSMSGPAFRFQPTGPGRDREFTQVGVELIGAGGAAADAEVIWLADWSLRSIGFGDATIRVGHVGLILELLGRSGLPPAAVSALVESLSAAAAEGQNVRAIEAALERLSGWLGATGDGGAPGQAGGAAGPAAGVERLFRQLVPNVTGRRSGEEIIHRLTRKWTLGHTLADVLGRVREQVHALAALKGPAGEVLERLERDHARHAPDSVAALRDLMEALGHHGVDPGRVELDMGFGRGIGFYTQMIFELVVPTPGGPREVCGGGRYDGLATVLGSPRDARGAGFAFGLERLLEVREARGESRPHRNGDARGYLVSAASGPASDARRAASNLAAAIDLATFLRERINVPIVLSELSFPAAVAQARALGLGQVVTVGPAIEVWNLEQGDVRSVREGELIEQMRARLAVFRGDRP</sequence>